<dbReference type="AlphaFoldDB" id="A0A212ELN5"/>
<evidence type="ECO:0000313" key="2">
    <source>
        <dbReference type="EMBL" id="OWR42402.1"/>
    </source>
</evidence>
<name>A0A212ELN5_DANPL</name>
<sequence length="295" mass="36082">MKQYCEREKRNEERRQVINVNQIKQIIKNETKLQTEILQREKNDIKEYERKTNELKEHRANIDKQEERLREVWSKYQDRIKCKEKAVFDKIHRDSSLKTQMASTYKIIEKSNYEKDKKYNDFVESGVAKELKRYFQNLQLIRYELFINQTITNRLNERDQKETESKANIHKKRRALDEENKILHEFKKQMDFINEITYRRESRGNQQFPIIREKPKLKTGRTAHPAFLVTNKQRENQMKIENEKPWSGLESAHQQYAEHATDILRHCRYKHMALKIINDYRKTNRLDEKYLQTSE</sequence>
<organism evidence="2 3">
    <name type="scientific">Danaus plexippus plexippus</name>
    <dbReference type="NCBI Taxonomy" id="278856"/>
    <lineage>
        <taxon>Eukaryota</taxon>
        <taxon>Metazoa</taxon>
        <taxon>Ecdysozoa</taxon>
        <taxon>Arthropoda</taxon>
        <taxon>Hexapoda</taxon>
        <taxon>Insecta</taxon>
        <taxon>Pterygota</taxon>
        <taxon>Neoptera</taxon>
        <taxon>Endopterygota</taxon>
        <taxon>Lepidoptera</taxon>
        <taxon>Glossata</taxon>
        <taxon>Ditrysia</taxon>
        <taxon>Papilionoidea</taxon>
        <taxon>Nymphalidae</taxon>
        <taxon>Danainae</taxon>
        <taxon>Danaini</taxon>
        <taxon>Danaina</taxon>
        <taxon>Danaus</taxon>
        <taxon>Danaus</taxon>
    </lineage>
</organism>
<feature type="coiled-coil region" evidence="1">
    <location>
        <begin position="31"/>
        <end position="68"/>
    </location>
</feature>
<proteinExistence type="predicted"/>
<protein>
    <submittedName>
        <fullName evidence="2">Uncharacterized protein</fullName>
    </submittedName>
</protein>
<dbReference type="Proteomes" id="UP000007151">
    <property type="component" value="Unassembled WGS sequence"/>
</dbReference>
<comment type="caution">
    <text evidence="2">The sequence shown here is derived from an EMBL/GenBank/DDBJ whole genome shotgun (WGS) entry which is preliminary data.</text>
</comment>
<evidence type="ECO:0000256" key="1">
    <source>
        <dbReference type="SAM" id="Coils"/>
    </source>
</evidence>
<dbReference type="KEGG" id="dpl:KGM_209709"/>
<dbReference type="InParanoid" id="A0A212ELN5"/>
<evidence type="ECO:0000313" key="3">
    <source>
        <dbReference type="Proteomes" id="UP000007151"/>
    </source>
</evidence>
<accession>A0A212ELN5</accession>
<keyword evidence="1" id="KW-0175">Coiled coil</keyword>
<reference evidence="2 3" key="1">
    <citation type="journal article" date="2011" name="Cell">
        <title>The monarch butterfly genome yields insights into long-distance migration.</title>
        <authorList>
            <person name="Zhan S."/>
            <person name="Merlin C."/>
            <person name="Boore J.L."/>
            <person name="Reppert S.M."/>
        </authorList>
    </citation>
    <scope>NUCLEOTIDE SEQUENCE [LARGE SCALE GENOMIC DNA]</scope>
    <source>
        <strain evidence="2">F-2</strain>
    </source>
</reference>
<gene>
    <name evidence="2" type="ORF">KGM_209709</name>
</gene>
<dbReference type="EMBL" id="AGBW02014011">
    <property type="protein sequence ID" value="OWR42402.1"/>
    <property type="molecule type" value="Genomic_DNA"/>
</dbReference>
<keyword evidence="3" id="KW-1185">Reference proteome</keyword>